<dbReference type="GO" id="GO:0007130">
    <property type="term" value="P:synaptonemal complex assembly"/>
    <property type="evidence" value="ECO:0007669"/>
    <property type="project" value="TreeGrafter"/>
</dbReference>
<feature type="region of interest" description="Disordered" evidence="1">
    <location>
        <begin position="2698"/>
        <end position="2771"/>
    </location>
</feature>
<dbReference type="InterPro" id="IPR026616">
    <property type="entry name" value="TEX15"/>
</dbReference>
<feature type="compositionally biased region" description="Basic and acidic residues" evidence="1">
    <location>
        <begin position="1562"/>
        <end position="1577"/>
    </location>
</feature>
<gene>
    <name evidence="4" type="primary">TEX15</name>
</gene>
<dbReference type="GeneTree" id="ENSGT00390000006260"/>
<evidence type="ECO:0000259" key="2">
    <source>
        <dbReference type="Pfam" id="PF12509"/>
    </source>
</evidence>
<dbReference type="Pfam" id="PF12509">
    <property type="entry name" value="DUF3715"/>
    <property type="match status" value="1"/>
</dbReference>
<protein>
    <submittedName>
        <fullName evidence="4">Testis expressed 15, meiosis and synapsis associated</fullName>
    </submittedName>
</protein>
<feature type="compositionally biased region" description="Basic and acidic residues" evidence="1">
    <location>
        <begin position="2757"/>
        <end position="2771"/>
    </location>
</feature>
<feature type="compositionally biased region" description="Basic and acidic residues" evidence="1">
    <location>
        <begin position="858"/>
        <end position="874"/>
    </location>
</feature>
<sequence>MATNKMEMKKVAKHKTLWKMSSTSEPLLITGVEVNPLKKFTIPKIRRTAGKVYLSPCSTNTREYGFIHDTLNQCRLDVSCDLQSSWQFGDTKLVHNEELEKNFSAKRSEMRESGRHGRELEEHFCFLALPRRDVTEICQNGISTKASTLKILGNPLLGIYIFRHVDVALNYAHSQSITVESIIIFKVLFGKVKKIQPSVDKKKVSLDPSPKFDCHMSRSIPSLKDAIELQAYSSAVYFYEYNVLSKPVDKPRQCLPYAILTVKFIGQKVDNGQLVTSLKFLSTGLPKRTERACSLNNCTVAKRIGKGKDATVIFEHFRKPVDPFVQENCSCSALNSEINSSNSNISNSCGNVQNGTISILETYHGQTEHNLAEIRDTSQVHAHDSGPSFISSDTKENVNGDHLSNLTYLKNILSGLSAAFPLQNNIGSSTVITSKLIKDPRLMRREESMGKQNDTASLNEILPFEKSLGYVNSEINLSSMPVSSASSEVITRDCSLLTNCSNAPAFKISFDDSQSQAPTLGSKDCDFTTPNNITMTGQCKNQENFSFPVSLSNVISEVENQKHNGKEAQRSMNTCTKEYSSHISQESQSSDLKTIYHTDHQMSTVFPFQKKESINEYIQNIGKMRNFTDPQDNFKHGEKQTLWKEIDYFTDETKIHPIDNYVSLCQEYKDSESLDSLGKNCDKILITQELEIQKSSTPATKDKDKLQHLALELQSITPGVESLSQKHLQYSLEYEDNTHTNFAIAQKLMELKLEKTTQNCASIVTDAFQEVKDIPQAKEMLIDTVTSSHDIETAHENSNCNITREHVCVHRKNENEPLSLENIQRDCKETHHTEGQDHTVFFNAQLNNDTCPNVNFREQGDNDKDNQNEAKETDSASSPENNIESIHGDEKQSFHTNKNFININERRENKNYNNVEILSSEEFSATVNLIWGGRYVPTETALLESEDTINAAKQNDTQNTGRSVEHLAATTIPEISSSSECVSSNASVQIASTAMPTLSTDHEDPHRYQFKETCSSESTGFGLLVKHRVSDCEIDTDKNKLQDSFHRSKSENSVLQNFKLENEIEVGSEQCDDACLFQQDAHSHENVLYEDSEALYEDLRSRIDWEGLLGSNNGETEILKSSTRRENNDQHYSKESNCFHSSTQKNKTELLNPILLPDLQIRITNIFRPGFSPTADSLVLKDNFWTCITEATKPETNKEGEEALGFEIYSQPSGKNSDYPGEDKVGNILQASGLVSKSEISVSFDLSENTHVNHMSERQNSESLFTEPSTATINDGSRCSFTKSKLDCNDTRSKKEVELRTSKRKLHTSSRDQSISPKDLRPHEICEKKRRLTSSDPSECFSSLSQGRIKTFSQSEKHIRSVLDILNSEASLCKSKRLSRKLDRAVVHLKKAHRRVHTSLQIIAKVGEKSKGPLPKSYAIICNNFWESCDLQGYSSVSERRYYSTKHFLSKRKYDKQGEKRVLGFDVDKSLTHGSKHKSYKLSGEKITNCLSKKSVASSVSRSHTTIDVREFCDKEQHPESQLSLSSISQSTNQPVYSNNSMRDPGLSELQPFSAKTGHLSPSDHSDEKLTEKDNQSDAKSLSNISKYEKLESRSAHDNTKDATKEHNCETSEVMNESNSVSLSCIKENNVSYSTDKNYDATCIAHTKVKTDILISVLESNVEHFLNVDMCKEDSLILSGCKRNLKVNFPSFERSIITGSFLMDPLNLNLIASKKYSIPQLFSTTSVTDSEGESLKSYLGKQRIFAIDSSSASHYQQICSRKEILKTEQCSSSNCFHIDGNETVVTEKSELDLTSATEENKGYYGKNTMKKLSSNDSSLLLNGNIKGSSSKCIVKKDIQDRKMCKVKQAEKAKDSVYKRSMTEGSTVKAEYKSQKNEILKEDSSHLNEETIKNNLIDSHVSTKNTTKAVSLNNIVFNQLNKREKKGEIKISNDSQSDAMLHAETAYISKPDILGVNYMPILHAHSETSKVTAHQKKATSCLNELNEKHCSTNHTALITKLSQILQRADEASSLQVLQEETKVCQNILPLFVKAFERKQECSFEQIVISRELLVEQNLWSNCKCKLKPCAVDTLVELQMMMETIQFIENKKRLLGGEPTFRSLLWYDETLYGELLGRPRGYQQQSNFYPAFQGRLKYNAFCELQTYHGQLIELFEETKRGDNSYYAFLKYKRQINECEAIMKHCSDCFDFSLSVPFTCGVNLGDSLGDLETLRKSTLKLISIYGDSPKVHSYPGKQDHLWVIIEMISSKVNFIKNNEALSIKISLYGLEHIFFDAAKSLVWKEKRRSFSKKYSRKNKDMLLKMNQCAFSKLKKIYDTLSKDLNNEPISNNGLEKNATVASRKSDDLNKATISIENYRFNGTLLSHPDICGISEILDQAEFADLKKLQELTLRCTDHLEILKKHFQMLQEDNIDNIFITEENVLDMMKTHNHGAVILKPEAIETYVEIVMVSETVHFLKNSMAKKLDKQRFRGMLWFDLSLLPELVHGQEKMASFSFLKDNSTDVCLWKVIETAISELQKDVDIIYKYSEAVNCSYALRLFSRELEELSEIKKLLKKSKYSISTYIDFVPYIASINYGSTVTELEYNYSQFSTLLKNTMSAPRKDLGKVAHIMKVMKTIEHMKIICAKNPKLAISFILCQMLCNRRKTFQPKRKEKMNVHVIKPGGNISKSSMSMKMPLIPEHIIKNVSNSSEKRPIAIDKCEDSEEQEKSTDISSCKKQKVNMKEVTKIREKTTCKHPRTTESPPKSENKIESSSSDNLKRNRISPEKTEKQRLLPGSLLPLKDLKGTCSLKAESRIDLSNIASDASQHFTGQQGNLNSLKKKNKNFCAAETKNDTKDCVAFALCDQKSIDGTFSKDRETFPQKFLESSPDSTQQTCLLDIKPGADASLVPNASVLSKPVFHFVKDVHTNLEMNDTVLELQDNEVLNSSIKNSTCMNSPVPIFIQKKIPVLEISKTQSAKSESEEKYTKDTLNPSTVSFEASGHITLNVNQTAEYSFSEQQNDENSKVLTQNGATCWDELPQSVCTPIYNSSEHSFGTSYPSYAWCVYHYSSSSSGNAITQTYQGITSYEVQAPPSGILTAVASTVQSTHSNLLYSQCFSYFAGEPQAHGFVPVSGYFQSQMPISYSFQQPIFSQYASHQPLQAPYPSLPNPAVLPEVYWNSTPWQQEPFQPGR</sequence>
<dbReference type="GO" id="GO:0005634">
    <property type="term" value="C:nucleus"/>
    <property type="evidence" value="ECO:0007669"/>
    <property type="project" value="TreeGrafter"/>
</dbReference>
<dbReference type="STRING" id="379532.ENSPCOP00000023251"/>
<dbReference type="PANTHER" id="PTHR22380:SF1">
    <property type="entry name" value="TESTIS-EXPRESSED PROTEIN 15"/>
    <property type="match status" value="1"/>
</dbReference>
<dbReference type="PANTHER" id="PTHR22380">
    <property type="entry name" value="TESTIS-EXPRESSED PROTEIN 15"/>
    <property type="match status" value="1"/>
</dbReference>
<dbReference type="GO" id="GO:0010569">
    <property type="term" value="P:regulation of double-strand break repair via homologous recombination"/>
    <property type="evidence" value="ECO:0007669"/>
    <property type="project" value="InterPro"/>
</dbReference>
<feature type="compositionally biased region" description="Basic and acidic residues" evidence="1">
    <location>
        <begin position="2698"/>
        <end position="2710"/>
    </location>
</feature>
<feature type="compositionally biased region" description="Polar residues" evidence="1">
    <location>
        <begin position="875"/>
        <end position="884"/>
    </location>
</feature>
<feature type="region of interest" description="Disordered" evidence="1">
    <location>
        <begin position="852"/>
        <end position="896"/>
    </location>
</feature>
<feature type="domain" description="Testis expressed sequence 15" evidence="3">
    <location>
        <begin position="1918"/>
        <end position="2153"/>
    </location>
</feature>
<dbReference type="GO" id="GO:0007140">
    <property type="term" value="P:male meiotic nuclear division"/>
    <property type="evidence" value="ECO:0007669"/>
    <property type="project" value="InterPro"/>
</dbReference>
<dbReference type="InterPro" id="IPR032765">
    <property type="entry name" value="TEX15_dom"/>
</dbReference>
<feature type="domain" description="Testis expressed sequence 15" evidence="3">
    <location>
        <begin position="2346"/>
        <end position="2486"/>
    </location>
</feature>
<dbReference type="OMA" id="DATCIAH"/>
<feature type="domain" description="TASOR pseudo-PARP" evidence="2">
    <location>
        <begin position="109"/>
        <end position="256"/>
    </location>
</feature>
<feature type="compositionally biased region" description="Polar residues" evidence="1">
    <location>
        <begin position="1532"/>
        <end position="1542"/>
    </location>
</feature>
<evidence type="ECO:0000313" key="4">
    <source>
        <dbReference type="Ensembl" id="ENSPCOP00000023251.1"/>
    </source>
</evidence>
<feature type="region of interest" description="Disordered" evidence="1">
    <location>
        <begin position="1298"/>
        <end position="1323"/>
    </location>
</feature>
<feature type="compositionally biased region" description="Basic and acidic residues" evidence="1">
    <location>
        <begin position="1587"/>
        <end position="1610"/>
    </location>
</feature>
<feature type="compositionally biased region" description="Basic and acidic residues" evidence="1">
    <location>
        <begin position="2721"/>
        <end position="2733"/>
    </location>
</feature>
<name>A0A2K6GAL0_PROCO</name>
<dbReference type="InterPro" id="IPR022188">
    <property type="entry name" value="TASOR_DUF3715"/>
</dbReference>
<evidence type="ECO:0000256" key="1">
    <source>
        <dbReference type="SAM" id="MobiDB-lite"/>
    </source>
</evidence>
<dbReference type="Proteomes" id="UP000233160">
    <property type="component" value="Unassembled WGS sequence"/>
</dbReference>
<accession>A0A2K6GAL0</accession>
<keyword evidence="5" id="KW-1185">Reference proteome</keyword>
<feature type="region of interest" description="Disordered" evidence="1">
    <location>
        <begin position="1520"/>
        <end position="1613"/>
    </location>
</feature>
<feature type="compositionally biased region" description="Low complexity" evidence="1">
    <location>
        <begin position="1521"/>
        <end position="1531"/>
    </location>
</feature>
<evidence type="ECO:0000259" key="3">
    <source>
        <dbReference type="Pfam" id="PF15326"/>
    </source>
</evidence>
<dbReference type="SUPFAM" id="SSF56399">
    <property type="entry name" value="ADP-ribosylation"/>
    <property type="match status" value="1"/>
</dbReference>
<dbReference type="Pfam" id="PF15326">
    <property type="entry name" value="TEX15"/>
    <property type="match status" value="2"/>
</dbReference>
<reference evidence="4" key="2">
    <citation type="submission" date="2025-09" db="UniProtKB">
        <authorList>
            <consortium name="Ensembl"/>
        </authorList>
    </citation>
    <scope>IDENTIFICATION</scope>
</reference>
<reference evidence="4" key="1">
    <citation type="submission" date="2025-08" db="UniProtKB">
        <authorList>
            <consortium name="Ensembl"/>
        </authorList>
    </citation>
    <scope>IDENTIFICATION</scope>
</reference>
<proteinExistence type="predicted"/>
<evidence type="ECO:0000313" key="5">
    <source>
        <dbReference type="Proteomes" id="UP000233160"/>
    </source>
</evidence>
<organism evidence="4 5">
    <name type="scientific">Propithecus coquereli</name>
    <name type="common">Coquerel's sifaka</name>
    <name type="synonym">Propithecus verreauxi coquereli</name>
    <dbReference type="NCBI Taxonomy" id="379532"/>
    <lineage>
        <taxon>Eukaryota</taxon>
        <taxon>Metazoa</taxon>
        <taxon>Chordata</taxon>
        <taxon>Craniata</taxon>
        <taxon>Vertebrata</taxon>
        <taxon>Euteleostomi</taxon>
        <taxon>Mammalia</taxon>
        <taxon>Eutheria</taxon>
        <taxon>Euarchontoglires</taxon>
        <taxon>Primates</taxon>
        <taxon>Strepsirrhini</taxon>
        <taxon>Lemuriformes</taxon>
        <taxon>Indriidae</taxon>
        <taxon>Propithecus</taxon>
    </lineage>
</organism>
<dbReference type="Ensembl" id="ENSPCOT00000033929.1">
    <property type="protein sequence ID" value="ENSPCOP00000023251.1"/>
    <property type="gene ID" value="ENSPCOG00000023764.1"/>
</dbReference>